<comment type="similarity">
    <text evidence="1">Belongs to the membrane fusion protein (MFP) (TC 8.A.1) family.</text>
</comment>
<feature type="domain" description="Multidrug resistance protein MdtA-like alpha-helical hairpin" evidence="5">
    <location>
        <begin position="132"/>
        <end position="195"/>
    </location>
</feature>
<dbReference type="SUPFAM" id="SSF111369">
    <property type="entry name" value="HlyD-like secretion proteins"/>
    <property type="match status" value="3"/>
</dbReference>
<dbReference type="AlphaFoldDB" id="A0A0M4T1H9"/>
<dbReference type="Pfam" id="PF25876">
    <property type="entry name" value="HH_MFP_RND"/>
    <property type="match status" value="1"/>
</dbReference>
<feature type="compositionally biased region" description="Basic and acidic residues" evidence="4">
    <location>
        <begin position="387"/>
        <end position="404"/>
    </location>
</feature>
<protein>
    <submittedName>
        <fullName evidence="8">RND transporter</fullName>
    </submittedName>
</protein>
<keyword evidence="9" id="KW-1185">Reference proteome</keyword>
<evidence type="ECO:0000259" key="6">
    <source>
        <dbReference type="Pfam" id="PF25917"/>
    </source>
</evidence>
<gene>
    <name evidence="8" type="ORF">AOC03_03400</name>
</gene>
<feature type="coiled-coil region" evidence="3">
    <location>
        <begin position="191"/>
        <end position="225"/>
    </location>
</feature>
<dbReference type="STRING" id="45610.AOC03_03400"/>
<dbReference type="PANTHER" id="PTHR30469">
    <property type="entry name" value="MULTIDRUG RESISTANCE PROTEIN MDTA"/>
    <property type="match status" value="1"/>
</dbReference>
<keyword evidence="3" id="KW-0175">Coiled coil</keyword>
<dbReference type="Gene3D" id="1.10.287.470">
    <property type="entry name" value="Helix hairpin bin"/>
    <property type="match status" value="1"/>
</dbReference>
<evidence type="ECO:0000256" key="4">
    <source>
        <dbReference type="SAM" id="MobiDB-lite"/>
    </source>
</evidence>
<evidence type="ECO:0000259" key="7">
    <source>
        <dbReference type="Pfam" id="PF25967"/>
    </source>
</evidence>
<dbReference type="InterPro" id="IPR058625">
    <property type="entry name" value="MdtA-like_BSH"/>
</dbReference>
<name>A0A0M4T1H9_9GAMM</name>
<feature type="region of interest" description="Disordered" evidence="4">
    <location>
        <begin position="368"/>
        <end position="404"/>
    </location>
</feature>
<organism evidence="8 9">
    <name type="scientific">Psychrobacter urativorans</name>
    <dbReference type="NCBI Taxonomy" id="45610"/>
    <lineage>
        <taxon>Bacteria</taxon>
        <taxon>Pseudomonadati</taxon>
        <taxon>Pseudomonadota</taxon>
        <taxon>Gammaproteobacteria</taxon>
        <taxon>Moraxellales</taxon>
        <taxon>Moraxellaceae</taxon>
        <taxon>Psychrobacter</taxon>
    </lineage>
</organism>
<proteinExistence type="inferred from homology"/>
<feature type="region of interest" description="Disordered" evidence="4">
    <location>
        <begin position="443"/>
        <end position="470"/>
    </location>
</feature>
<evidence type="ECO:0000256" key="1">
    <source>
        <dbReference type="ARBA" id="ARBA00009477"/>
    </source>
</evidence>
<feature type="domain" description="Multidrug resistance protein MdtA-like barrel-sandwich hybrid" evidence="6">
    <location>
        <begin position="63"/>
        <end position="261"/>
    </location>
</feature>
<dbReference type="Pfam" id="PF25917">
    <property type="entry name" value="BSH_RND"/>
    <property type="match status" value="1"/>
</dbReference>
<dbReference type="KEGG" id="pur:AOC03_03400"/>
<dbReference type="EMBL" id="CP012678">
    <property type="protein sequence ID" value="ALF59215.1"/>
    <property type="molecule type" value="Genomic_DNA"/>
</dbReference>
<evidence type="ECO:0000259" key="5">
    <source>
        <dbReference type="Pfam" id="PF25876"/>
    </source>
</evidence>
<dbReference type="Gene3D" id="6.20.50.140">
    <property type="match status" value="1"/>
</dbReference>
<evidence type="ECO:0000313" key="8">
    <source>
        <dbReference type="EMBL" id="ALF59215.1"/>
    </source>
</evidence>
<dbReference type="InterPro" id="IPR058624">
    <property type="entry name" value="MdtA-like_HH"/>
</dbReference>
<dbReference type="Gene3D" id="2.40.50.100">
    <property type="match status" value="2"/>
</dbReference>
<dbReference type="Pfam" id="PF25967">
    <property type="entry name" value="RND-MFP_C"/>
    <property type="match status" value="1"/>
</dbReference>
<dbReference type="GO" id="GO:1990281">
    <property type="term" value="C:efflux pump complex"/>
    <property type="evidence" value="ECO:0007669"/>
    <property type="project" value="TreeGrafter"/>
</dbReference>
<dbReference type="OrthoDB" id="9791520at2"/>
<dbReference type="Gene3D" id="2.40.30.170">
    <property type="match status" value="1"/>
</dbReference>
<dbReference type="RefSeq" id="WP_062533610.1">
    <property type="nucleotide sequence ID" value="NZ_CP012678.1"/>
</dbReference>
<dbReference type="GO" id="GO:0015562">
    <property type="term" value="F:efflux transmembrane transporter activity"/>
    <property type="evidence" value="ECO:0007669"/>
    <property type="project" value="TreeGrafter"/>
</dbReference>
<evidence type="ECO:0000256" key="2">
    <source>
        <dbReference type="ARBA" id="ARBA00022448"/>
    </source>
</evidence>
<dbReference type="Proteomes" id="UP000059847">
    <property type="component" value="Chromosome"/>
</dbReference>
<accession>A0A0M4T1H9</accession>
<feature type="compositionally biased region" description="Gly residues" evidence="4">
    <location>
        <begin position="457"/>
        <end position="470"/>
    </location>
</feature>
<keyword evidence="2" id="KW-0813">Transport</keyword>
<dbReference type="InterPro" id="IPR058627">
    <property type="entry name" value="MdtA-like_C"/>
</dbReference>
<dbReference type="PANTHER" id="PTHR30469:SF33">
    <property type="entry name" value="SLR1207 PROTEIN"/>
    <property type="match status" value="1"/>
</dbReference>
<sequence length="470" mass="49871">MRKLSKKSAIKWGIIALIVVALGALAYKTLKPKEVQPNYLTATAEIGDIENNVMASGKVKALNTVDVGAQVSGEVKRLFVDVGDEVQKGDLIAQIDQVTQKNNLTNQQASLDQSQAATESAQAEVSSREAGLKSAYADLASRQSELKQAQSDFGRLQSLLNIDAISQQEYDTQATRIDTAKSAVASARASIETANAAIATAKANINSQQAALRKSQTNVDTAQEDLSYTTIRAPMSGTVVSVTTEQGTTVNANQSAPTIVTLADLSTVRINAQISEADVINVKANMPVYFNIIGNPDQKYDAVLKAIEPAPERISDTSSTDAAIYYVGYIEVPNAERRFRIDMTAQVYVIINQAKNALLIPSAALQPAGKSKKGRDANKAPTNAKDTNAKDTNAKTADANREDGVTTATVRVLQADGTVVEQTVKVGINNRVNAQILSGLNKGDKVVISEEGPAKGQKGGRGGRPGGRPF</sequence>
<evidence type="ECO:0000313" key="9">
    <source>
        <dbReference type="Proteomes" id="UP000059847"/>
    </source>
</evidence>
<reference evidence="8 9" key="1">
    <citation type="submission" date="2015-09" db="EMBL/GenBank/DDBJ databases">
        <title>Complete genome of Psychrobacter urativorans R10.10B.</title>
        <authorList>
            <person name="See-Too W.S."/>
            <person name="Chan K.G."/>
        </authorList>
    </citation>
    <scope>NUCLEOTIDE SEQUENCE [LARGE SCALE GENOMIC DNA]</scope>
    <source>
        <strain evidence="8 9">R10.10B</strain>
    </source>
</reference>
<evidence type="ECO:0000256" key="3">
    <source>
        <dbReference type="SAM" id="Coils"/>
    </source>
</evidence>
<feature type="domain" description="Multidrug resistance protein MdtA-like C-terminal permuted SH3" evidence="7">
    <location>
        <begin position="408"/>
        <end position="450"/>
    </location>
</feature>